<keyword evidence="11 12" id="KW-0472">Membrane</keyword>
<keyword evidence="9" id="KW-0809">Transit peptide</keyword>
<dbReference type="EMBL" id="HBFW01007896">
    <property type="protein sequence ID" value="CAD8934128.1"/>
    <property type="molecule type" value="Transcribed_RNA"/>
</dbReference>
<sequence>MISDAAQDKSLKFAESELSEALNMSLDALSGNQYIVLAKKELDLSNKLLRTVSTVIALTTTLVNVVDNYSDNKLVTQLISDATALNDFSGIDWFNVQLLDTFLPLSVILLMHEFGHILVAKRDNFEITSPTMLPMYILPNLGLTTGIKTLPKSLASLFDFAFIGPFMGMFTSLIFLALGASLTTGADPEALKLFPTVPLGTLQLSTLGATILDFLFGGKAVVTGGSPTSAIALHPFALAGFAGFMINSLQLLPIGSTDGGRMSQAIFRRVGHRTVSGVTWFVMLVVSFFPTADVLTAAWLISSLANGDMVEPCREEVDDVGFIRYGLAFVLWSAAFLAVVPMT</sequence>
<dbReference type="InterPro" id="IPR008915">
    <property type="entry name" value="Peptidase_M50"/>
</dbReference>
<keyword evidence="7 12" id="KW-0812">Transmembrane</keyword>
<keyword evidence="10 12" id="KW-1133">Transmembrane helix</keyword>
<evidence type="ECO:0000256" key="7">
    <source>
        <dbReference type="ARBA" id="ARBA00022692"/>
    </source>
</evidence>
<feature type="transmembrane region" description="Helical" evidence="12">
    <location>
        <begin position="322"/>
        <end position="340"/>
    </location>
</feature>
<evidence type="ECO:0000256" key="2">
    <source>
        <dbReference type="ARBA" id="ARBA00004229"/>
    </source>
</evidence>
<keyword evidence="4" id="KW-0150">Chloroplast</keyword>
<keyword evidence="6" id="KW-0645">Protease</keyword>
<evidence type="ECO:0000256" key="11">
    <source>
        <dbReference type="ARBA" id="ARBA00023136"/>
    </source>
</evidence>
<dbReference type="PANTHER" id="PTHR31412:SF0">
    <property type="entry name" value="ZINC METALLOPROTEASE EGY1, CHLOROPLASTIC-RELATED"/>
    <property type="match status" value="1"/>
</dbReference>
<dbReference type="GO" id="GO:0008233">
    <property type="term" value="F:peptidase activity"/>
    <property type="evidence" value="ECO:0007669"/>
    <property type="project" value="UniProtKB-KW"/>
</dbReference>
<evidence type="ECO:0000256" key="6">
    <source>
        <dbReference type="ARBA" id="ARBA00022670"/>
    </source>
</evidence>
<dbReference type="GO" id="GO:0006508">
    <property type="term" value="P:proteolysis"/>
    <property type="evidence" value="ECO:0007669"/>
    <property type="project" value="UniProtKB-KW"/>
</dbReference>
<dbReference type="InterPro" id="IPR044838">
    <property type="entry name" value="EGY1-like"/>
</dbReference>
<dbReference type="PANTHER" id="PTHR31412">
    <property type="entry name" value="ZINC METALLOPROTEASE EGY1"/>
    <property type="match status" value="1"/>
</dbReference>
<gene>
    <name evidence="14" type="ORF">CTEN0397_LOCUS5157</name>
</gene>
<evidence type="ECO:0000256" key="5">
    <source>
        <dbReference type="ARBA" id="ARBA00022640"/>
    </source>
</evidence>
<reference evidence="14" key="1">
    <citation type="submission" date="2021-01" db="EMBL/GenBank/DDBJ databases">
        <authorList>
            <person name="Corre E."/>
            <person name="Pelletier E."/>
            <person name="Niang G."/>
            <person name="Scheremetjew M."/>
            <person name="Finn R."/>
            <person name="Kale V."/>
            <person name="Holt S."/>
            <person name="Cochrane G."/>
            <person name="Meng A."/>
            <person name="Brown T."/>
            <person name="Cohen L."/>
        </authorList>
    </citation>
    <scope>NUCLEOTIDE SEQUENCE</scope>
    <source>
        <strain evidence="14">ECT3854</strain>
    </source>
</reference>
<accession>A0A7S1D232</accession>
<comment type="similarity">
    <text evidence="3">Belongs to the peptidase M50B family.</text>
</comment>
<feature type="domain" description="Peptidase M50" evidence="13">
    <location>
        <begin position="103"/>
        <end position="277"/>
    </location>
</feature>
<evidence type="ECO:0000313" key="14">
    <source>
        <dbReference type="EMBL" id="CAD8934128.1"/>
    </source>
</evidence>
<protein>
    <recommendedName>
        <fullName evidence="13">Peptidase M50 domain-containing protein</fullName>
    </recommendedName>
</protein>
<evidence type="ECO:0000256" key="1">
    <source>
        <dbReference type="ARBA" id="ARBA00004141"/>
    </source>
</evidence>
<evidence type="ECO:0000256" key="3">
    <source>
        <dbReference type="ARBA" id="ARBA00007931"/>
    </source>
</evidence>
<comment type="subcellular location">
    <subcellularLocation>
        <location evidence="1">Membrane</location>
        <topology evidence="1">Multi-pass membrane protein</topology>
    </subcellularLocation>
    <subcellularLocation>
        <location evidence="2">Plastid</location>
        <location evidence="2">Chloroplast</location>
    </subcellularLocation>
</comment>
<evidence type="ECO:0000256" key="4">
    <source>
        <dbReference type="ARBA" id="ARBA00022528"/>
    </source>
</evidence>
<feature type="transmembrane region" description="Helical" evidence="12">
    <location>
        <begin position="193"/>
        <end position="216"/>
    </location>
</feature>
<evidence type="ECO:0000256" key="12">
    <source>
        <dbReference type="SAM" id="Phobius"/>
    </source>
</evidence>
<keyword evidence="8" id="KW-0378">Hydrolase</keyword>
<feature type="transmembrane region" description="Helical" evidence="12">
    <location>
        <begin position="277"/>
        <end position="302"/>
    </location>
</feature>
<keyword evidence="5" id="KW-0934">Plastid</keyword>
<dbReference type="AlphaFoldDB" id="A0A7S1D232"/>
<dbReference type="GO" id="GO:0016020">
    <property type="term" value="C:membrane"/>
    <property type="evidence" value="ECO:0007669"/>
    <property type="project" value="UniProtKB-SubCell"/>
</dbReference>
<evidence type="ECO:0000259" key="13">
    <source>
        <dbReference type="Pfam" id="PF02163"/>
    </source>
</evidence>
<dbReference type="Pfam" id="PF02163">
    <property type="entry name" value="Peptidase_M50"/>
    <property type="match status" value="1"/>
</dbReference>
<organism evidence="14">
    <name type="scientific">Cyclophora tenuis</name>
    <name type="common">Marine diatom</name>
    <dbReference type="NCBI Taxonomy" id="216820"/>
    <lineage>
        <taxon>Eukaryota</taxon>
        <taxon>Sar</taxon>
        <taxon>Stramenopiles</taxon>
        <taxon>Ochrophyta</taxon>
        <taxon>Bacillariophyta</taxon>
        <taxon>Fragilariophyceae</taxon>
        <taxon>Fragilariophycidae</taxon>
        <taxon>Cyclophorales</taxon>
        <taxon>Cyclophoraceae</taxon>
        <taxon>Cyclophora</taxon>
    </lineage>
</organism>
<dbReference type="GO" id="GO:0009507">
    <property type="term" value="C:chloroplast"/>
    <property type="evidence" value="ECO:0007669"/>
    <property type="project" value="UniProtKB-SubCell"/>
</dbReference>
<feature type="transmembrane region" description="Helical" evidence="12">
    <location>
        <begin position="162"/>
        <end position="181"/>
    </location>
</feature>
<evidence type="ECO:0000256" key="8">
    <source>
        <dbReference type="ARBA" id="ARBA00022801"/>
    </source>
</evidence>
<feature type="transmembrane region" description="Helical" evidence="12">
    <location>
        <begin position="236"/>
        <end position="256"/>
    </location>
</feature>
<name>A0A7S1D232_CYCTE</name>
<evidence type="ECO:0000256" key="9">
    <source>
        <dbReference type="ARBA" id="ARBA00022946"/>
    </source>
</evidence>
<proteinExistence type="inferred from homology"/>
<evidence type="ECO:0000256" key="10">
    <source>
        <dbReference type="ARBA" id="ARBA00022989"/>
    </source>
</evidence>